<keyword evidence="6" id="KW-1185">Reference proteome</keyword>
<evidence type="ECO:0000256" key="1">
    <source>
        <dbReference type="ARBA" id="ARBA00022737"/>
    </source>
</evidence>
<dbReference type="AlphaFoldDB" id="K9VTK5"/>
<evidence type="ECO:0000256" key="2">
    <source>
        <dbReference type="SAM" id="MobiDB-lite"/>
    </source>
</evidence>
<evidence type="ECO:0000259" key="4">
    <source>
        <dbReference type="Pfam" id="PF25023"/>
    </source>
</evidence>
<evidence type="ECO:0000313" key="5">
    <source>
        <dbReference type="EMBL" id="AFZ10822.1"/>
    </source>
</evidence>
<dbReference type="PANTHER" id="PTHR32305:SF15">
    <property type="entry name" value="PROTEIN RHSA-RELATED"/>
    <property type="match status" value="1"/>
</dbReference>
<dbReference type="Pfam" id="PF25023">
    <property type="entry name" value="TEN_YD-shell"/>
    <property type="match status" value="2"/>
</dbReference>
<feature type="domain" description="Teneurin-like YD-shell" evidence="4">
    <location>
        <begin position="128"/>
        <end position="392"/>
    </location>
</feature>
<dbReference type="InterPro" id="IPR022385">
    <property type="entry name" value="Rhs_assc_core"/>
</dbReference>
<dbReference type="InterPro" id="IPR050708">
    <property type="entry name" value="T6SS_VgrG/RHS"/>
</dbReference>
<accession>K9VTK5</accession>
<evidence type="ECO:0000313" key="6">
    <source>
        <dbReference type="Proteomes" id="UP000010478"/>
    </source>
</evidence>
<keyword evidence="5" id="KW-0614">Plasmid</keyword>
<feature type="region of interest" description="Disordered" evidence="2">
    <location>
        <begin position="157"/>
        <end position="176"/>
    </location>
</feature>
<keyword evidence="1" id="KW-0677">Repeat</keyword>
<protein>
    <submittedName>
        <fullName evidence="5">RHS repeat-associated core domain protein</fullName>
    </submittedName>
</protein>
<dbReference type="InterPro" id="IPR006530">
    <property type="entry name" value="YD"/>
</dbReference>
<dbReference type="Pfam" id="PF13930">
    <property type="entry name" value="Endonuclea_NS_2"/>
    <property type="match status" value="1"/>
</dbReference>
<organism evidence="5 6">
    <name type="scientific">Phormidium nigroviride PCC 7112</name>
    <dbReference type="NCBI Taxonomy" id="179408"/>
    <lineage>
        <taxon>Bacteria</taxon>
        <taxon>Bacillati</taxon>
        <taxon>Cyanobacteriota</taxon>
        <taxon>Cyanophyceae</taxon>
        <taxon>Oscillatoriophycideae</taxon>
        <taxon>Oscillatoriales</taxon>
        <taxon>Oscillatoriaceae</taxon>
        <taxon>Phormidium</taxon>
    </lineage>
</organism>
<dbReference type="NCBIfam" id="TIGR03696">
    <property type="entry name" value="Rhs_assc_core"/>
    <property type="match status" value="1"/>
</dbReference>
<dbReference type="InterPro" id="IPR056823">
    <property type="entry name" value="TEN-like_YD-shell"/>
</dbReference>
<feature type="compositionally biased region" description="Polar residues" evidence="2">
    <location>
        <begin position="160"/>
        <end position="176"/>
    </location>
</feature>
<dbReference type="Gene3D" id="3.40.570.10">
    <property type="entry name" value="Extracellular Endonuclease, subunit A"/>
    <property type="match status" value="1"/>
</dbReference>
<dbReference type="InterPro" id="IPR044929">
    <property type="entry name" value="DNA/RNA_non-sp_Endonuclease_sf"/>
</dbReference>
<dbReference type="HOGENOM" id="CLU_482197_0_0_3"/>
<evidence type="ECO:0000259" key="3">
    <source>
        <dbReference type="Pfam" id="PF13930"/>
    </source>
</evidence>
<gene>
    <name evidence="5" type="ORF">Osc7112_6720</name>
</gene>
<dbReference type="InterPro" id="IPR044927">
    <property type="entry name" value="Endonuclea_NS_2"/>
</dbReference>
<dbReference type="EMBL" id="CP003616">
    <property type="protein sequence ID" value="AFZ10822.1"/>
    <property type="molecule type" value="Genomic_DNA"/>
</dbReference>
<dbReference type="NCBIfam" id="TIGR01643">
    <property type="entry name" value="YD_repeat_2x"/>
    <property type="match status" value="1"/>
</dbReference>
<dbReference type="KEGG" id="oni:Osc7112_6720"/>
<feature type="domain" description="Teneurin-like YD-shell" evidence="4">
    <location>
        <begin position="22"/>
        <end position="125"/>
    </location>
</feature>
<sequence>MGLEFFILRLRFENTSSDNLLSVSDTINGEAKGTTAYTYDNLNRVSRITQSGNGVASKRVDFGYDNIGQIQSVNRYSDLNGSQLVRGTTYTYDAKNRLDVLSHGSGVSHDLDYDNGNRITKITDADGFTNYTYDKNNQLTVADHSNSNKPDESFGYDANGNRNSSGYQAGTNNRLNSDGKYNYTYDDEGNLISRTEIATNKVTEYQWDYRNRLAGVVDKDAAGNAVQNVGFKYDSQNRRISKKVGNAETRFVYDRDNVLFDFTASGTSQPVLDKRYFYGSGVDQLLAQENAQGTVLWALSDQLGTVKDWVNNSGSVANHVVYDAFGGVVSQSNPAFGSRYGFTGREFDAETGLYYYRSRYYNPGIGRFIGEDAVGFDGGDANLYRYVENSPIDRIDPLGQWGIVFFQIRVILYEDNGIKFATNIEDIVKARQQNPLIFVRRDITNAFIGYFFAETGTKATKRSPDFKRGDNRGHIVGKQLGGQGDNLNNLFAQNGRSNQRWRILFENPVRKELDKKNSPGCPPVNVNYTVSLQYDRPRTLRPSSYSGQAFFTDGSLINAGPLRNP</sequence>
<name>K9VTK5_9CYAN</name>
<dbReference type="PANTHER" id="PTHR32305">
    <property type="match status" value="1"/>
</dbReference>
<reference evidence="5 6" key="1">
    <citation type="submission" date="2012-05" db="EMBL/GenBank/DDBJ databases">
        <title>Finished plasmid 2 of genome of Oscillatoria sp. PCC 7112.</title>
        <authorList>
            <consortium name="US DOE Joint Genome Institute"/>
            <person name="Gugger M."/>
            <person name="Coursin T."/>
            <person name="Rippka R."/>
            <person name="Tandeau De Marsac N."/>
            <person name="Huntemann M."/>
            <person name="Wei C.-L."/>
            <person name="Han J."/>
            <person name="Detter J.C."/>
            <person name="Han C."/>
            <person name="Tapia R."/>
            <person name="Davenport K."/>
            <person name="Daligault H."/>
            <person name="Erkkila T."/>
            <person name="Gu W."/>
            <person name="Munk A.C.C."/>
            <person name="Teshima H."/>
            <person name="Xu Y."/>
            <person name="Chain P."/>
            <person name="Chen A."/>
            <person name="Krypides N."/>
            <person name="Mavromatis K."/>
            <person name="Markowitz V."/>
            <person name="Szeto E."/>
            <person name="Ivanova N."/>
            <person name="Mikhailova N."/>
            <person name="Ovchinnikova G."/>
            <person name="Pagani I."/>
            <person name="Pati A."/>
            <person name="Goodwin L."/>
            <person name="Peters L."/>
            <person name="Pitluck S."/>
            <person name="Woyke T."/>
            <person name="Kerfeld C."/>
        </authorList>
    </citation>
    <scope>NUCLEOTIDE SEQUENCE [LARGE SCALE GENOMIC DNA]</scope>
    <source>
        <strain evidence="5 6">PCC 7112</strain>
        <plasmid evidence="5 6">pOSC7112.02</plasmid>
    </source>
</reference>
<dbReference type="RefSeq" id="WP_015179787.1">
    <property type="nucleotide sequence ID" value="NC_019730.1"/>
</dbReference>
<geneLocation type="plasmid" evidence="5 6">
    <name>pOSC7112.02</name>
</geneLocation>
<dbReference type="Proteomes" id="UP000010478">
    <property type="component" value="Plasmid pOSC7112.02"/>
</dbReference>
<proteinExistence type="predicted"/>
<dbReference type="Gene3D" id="2.180.10.10">
    <property type="entry name" value="RHS repeat-associated core"/>
    <property type="match status" value="1"/>
</dbReference>
<feature type="domain" description="Type VII secretion system protein EssD-like" evidence="3">
    <location>
        <begin position="466"/>
        <end position="543"/>
    </location>
</feature>